<comment type="caution">
    <text evidence="4">The sequence shown here is derived from an EMBL/GenBank/DDBJ whole genome shotgun (WGS) entry which is preliminary data.</text>
</comment>
<organism evidence="4 5">
    <name type="scientific">Rubellimicrobium aerolatum</name>
    <dbReference type="NCBI Taxonomy" id="490979"/>
    <lineage>
        <taxon>Bacteria</taxon>
        <taxon>Pseudomonadati</taxon>
        <taxon>Pseudomonadota</taxon>
        <taxon>Alphaproteobacteria</taxon>
        <taxon>Rhodobacterales</taxon>
        <taxon>Roseobacteraceae</taxon>
        <taxon>Rubellimicrobium</taxon>
    </lineage>
</organism>
<evidence type="ECO:0000313" key="4">
    <source>
        <dbReference type="EMBL" id="MFC5567754.1"/>
    </source>
</evidence>
<keyword evidence="1 4" id="KW-0808">Transferase</keyword>
<keyword evidence="5" id="KW-1185">Reference proteome</keyword>
<dbReference type="SUPFAM" id="SSF53335">
    <property type="entry name" value="S-adenosyl-L-methionine-dependent methyltransferases"/>
    <property type="match status" value="1"/>
</dbReference>
<evidence type="ECO:0000256" key="1">
    <source>
        <dbReference type="ARBA" id="ARBA00022603"/>
    </source>
</evidence>
<dbReference type="PANTHER" id="PTHR47739:SF1">
    <property type="entry name" value="TRNA1(VAL) (ADENINE(37)-N6)-METHYLTRANSFERASE"/>
    <property type="match status" value="1"/>
</dbReference>
<evidence type="ECO:0000256" key="2">
    <source>
        <dbReference type="ARBA" id="ARBA00022691"/>
    </source>
</evidence>
<feature type="domain" description="Methyltransferase small" evidence="3">
    <location>
        <begin position="5"/>
        <end position="103"/>
    </location>
</feature>
<dbReference type="EMBL" id="JBHSNA010000018">
    <property type="protein sequence ID" value="MFC5567754.1"/>
    <property type="molecule type" value="Genomic_DNA"/>
</dbReference>
<dbReference type="PANTHER" id="PTHR47739">
    <property type="entry name" value="TRNA1(VAL) (ADENINE(37)-N6)-METHYLTRANSFERASE"/>
    <property type="match status" value="1"/>
</dbReference>
<dbReference type="Pfam" id="PF05175">
    <property type="entry name" value="MTS"/>
    <property type="match status" value="1"/>
</dbReference>
<protein>
    <submittedName>
        <fullName evidence="4">Methyltransferase</fullName>
    </submittedName>
</protein>
<keyword evidence="2" id="KW-0949">S-adenosyl-L-methionine</keyword>
<reference evidence="5" key="1">
    <citation type="journal article" date="2019" name="Int. J. Syst. Evol. Microbiol.">
        <title>The Global Catalogue of Microorganisms (GCM) 10K type strain sequencing project: providing services to taxonomists for standard genome sequencing and annotation.</title>
        <authorList>
            <consortium name="The Broad Institute Genomics Platform"/>
            <consortium name="The Broad Institute Genome Sequencing Center for Infectious Disease"/>
            <person name="Wu L."/>
            <person name="Ma J."/>
        </authorList>
    </citation>
    <scope>NUCLEOTIDE SEQUENCE [LARGE SCALE GENOMIC DNA]</scope>
    <source>
        <strain evidence="5">KACC 11588</strain>
    </source>
</reference>
<dbReference type="InterPro" id="IPR050210">
    <property type="entry name" value="tRNA_Adenine-N(6)_MTase"/>
</dbReference>
<dbReference type="InterPro" id="IPR007848">
    <property type="entry name" value="Small_mtfrase_dom"/>
</dbReference>
<name>A0ABW0SGD9_9RHOB</name>
<keyword evidence="1 4" id="KW-0489">Methyltransferase</keyword>
<dbReference type="GO" id="GO:0008168">
    <property type="term" value="F:methyltransferase activity"/>
    <property type="evidence" value="ECO:0007669"/>
    <property type="project" value="UniProtKB-KW"/>
</dbReference>
<evidence type="ECO:0000259" key="3">
    <source>
        <dbReference type="Pfam" id="PF05175"/>
    </source>
</evidence>
<proteinExistence type="predicted"/>
<dbReference type="Gene3D" id="3.40.50.150">
    <property type="entry name" value="Vaccinia Virus protein VP39"/>
    <property type="match status" value="1"/>
</dbReference>
<evidence type="ECO:0000313" key="5">
    <source>
        <dbReference type="Proteomes" id="UP001596056"/>
    </source>
</evidence>
<dbReference type="GO" id="GO:0032259">
    <property type="term" value="P:methylation"/>
    <property type="evidence" value="ECO:0007669"/>
    <property type="project" value="UniProtKB-KW"/>
</dbReference>
<gene>
    <name evidence="4" type="ORF">ACFPOC_15180</name>
</gene>
<dbReference type="Proteomes" id="UP001596056">
    <property type="component" value="Unassembled WGS sequence"/>
</dbReference>
<sequence>MDAIFLAAAVPARPGESALELGCGAGAAILSLGTRVPGLRLAGLEVQSAYAALARANAAGNALALDLWEGDVAAPPPDLNARAFDQVLLNPPYYDRAATTRAADPGRDLAHGGDTPAALWLALAARRLRPGGTLTLIQRAARLPDLLAALPATMGSPELLPLAPRVGRPAATILLRARKGGRAPFRLRAPLPVHAAPRHEFDGEDLSSWARAVLRDGAALPWD</sequence>
<dbReference type="InterPro" id="IPR029063">
    <property type="entry name" value="SAM-dependent_MTases_sf"/>
</dbReference>
<dbReference type="RefSeq" id="WP_209842539.1">
    <property type="nucleotide sequence ID" value="NZ_JAGGJP010000017.1"/>
</dbReference>
<accession>A0ABW0SGD9</accession>